<dbReference type="GO" id="GO:0055085">
    <property type="term" value="P:transmembrane transport"/>
    <property type="evidence" value="ECO:0007669"/>
    <property type="project" value="InterPro"/>
</dbReference>
<keyword evidence="10" id="KW-1185">Reference proteome</keyword>
<dbReference type="PANTHER" id="PTHR43163">
    <property type="entry name" value="DIPEPTIDE TRANSPORT SYSTEM PERMEASE PROTEIN DPPB-RELATED"/>
    <property type="match status" value="1"/>
</dbReference>
<dbReference type="PROSITE" id="PS50928">
    <property type="entry name" value="ABC_TM1"/>
    <property type="match status" value="1"/>
</dbReference>
<reference evidence="9" key="1">
    <citation type="submission" date="2022-02" db="EMBL/GenBank/DDBJ databases">
        <title>Paenibacillus sp. MBLB1832 Whole Genome Shotgun Sequencing.</title>
        <authorList>
            <person name="Hwang C.Y."/>
            <person name="Cho E.-S."/>
            <person name="Seo M.-J."/>
        </authorList>
    </citation>
    <scope>NUCLEOTIDE SEQUENCE</scope>
    <source>
        <strain evidence="9">MBLB1832</strain>
    </source>
</reference>
<keyword evidence="3" id="KW-1003">Cell membrane</keyword>
<evidence type="ECO:0000256" key="4">
    <source>
        <dbReference type="ARBA" id="ARBA00022692"/>
    </source>
</evidence>
<keyword evidence="4 7" id="KW-0812">Transmembrane</keyword>
<sequence>MVKFIWNRLIVSIPVILGSLTLVFLIIHWLPGDPAQMIAGDDAAPERIAYLRQQFGLDRPLWQQYALYLWDSVRGDFGHSFANSQPVIDRLLAQLPATLSLALMSTIFAIIVGFLLGVLSAVYQNRVLDYIVRVVSLLGVSMPKFWLGILLILVFSVHFQWLPAIGNGSFKQLILPSFALGVTGAGMLTRMVRNSVLDVINEPFVLTLRAKGLTEKIVLYKHVLRNALLPAVTILGLLVGEMLSGAVVTETVFSRQGLGKLVVDAINQKDIPVIQAAILITGVFNILVNLMVDVSYSYVDPRVRKTGSS</sequence>
<evidence type="ECO:0000313" key="9">
    <source>
        <dbReference type="EMBL" id="WNR43095.1"/>
    </source>
</evidence>
<feature type="transmembrane region" description="Helical" evidence="7">
    <location>
        <begin position="173"/>
        <end position="192"/>
    </location>
</feature>
<feature type="domain" description="ABC transmembrane type-1" evidence="8">
    <location>
        <begin position="95"/>
        <end position="292"/>
    </location>
</feature>
<dbReference type="Pfam" id="PF19300">
    <property type="entry name" value="BPD_transp_1_N"/>
    <property type="match status" value="1"/>
</dbReference>
<comment type="subcellular location">
    <subcellularLocation>
        <location evidence="1 7">Cell membrane</location>
        <topology evidence="1 7">Multi-pass membrane protein</topology>
    </subcellularLocation>
</comment>
<evidence type="ECO:0000256" key="3">
    <source>
        <dbReference type="ARBA" id="ARBA00022475"/>
    </source>
</evidence>
<dbReference type="SUPFAM" id="SSF161098">
    <property type="entry name" value="MetI-like"/>
    <property type="match status" value="1"/>
</dbReference>
<dbReference type="CDD" id="cd06261">
    <property type="entry name" value="TM_PBP2"/>
    <property type="match status" value="1"/>
</dbReference>
<feature type="transmembrane region" description="Helical" evidence="7">
    <location>
        <begin position="273"/>
        <end position="299"/>
    </location>
</feature>
<feature type="transmembrane region" description="Helical" evidence="7">
    <location>
        <begin position="144"/>
        <end position="161"/>
    </location>
</feature>
<dbReference type="GO" id="GO:0005886">
    <property type="term" value="C:plasma membrane"/>
    <property type="evidence" value="ECO:0007669"/>
    <property type="project" value="UniProtKB-SubCell"/>
</dbReference>
<feature type="transmembrane region" description="Helical" evidence="7">
    <location>
        <begin position="9"/>
        <end position="30"/>
    </location>
</feature>
<proteinExistence type="inferred from homology"/>
<keyword evidence="2 7" id="KW-0813">Transport</keyword>
<keyword evidence="6 7" id="KW-0472">Membrane</keyword>
<dbReference type="Proteomes" id="UP001304650">
    <property type="component" value="Chromosome"/>
</dbReference>
<dbReference type="InterPro" id="IPR035906">
    <property type="entry name" value="MetI-like_sf"/>
</dbReference>
<evidence type="ECO:0000259" key="8">
    <source>
        <dbReference type="PROSITE" id="PS50928"/>
    </source>
</evidence>
<evidence type="ECO:0000313" key="10">
    <source>
        <dbReference type="Proteomes" id="UP001304650"/>
    </source>
</evidence>
<evidence type="ECO:0000256" key="2">
    <source>
        <dbReference type="ARBA" id="ARBA00022448"/>
    </source>
</evidence>
<feature type="transmembrane region" description="Helical" evidence="7">
    <location>
        <begin position="99"/>
        <end position="123"/>
    </location>
</feature>
<dbReference type="InterPro" id="IPR045621">
    <property type="entry name" value="BPD_transp_1_N"/>
</dbReference>
<dbReference type="InterPro" id="IPR000515">
    <property type="entry name" value="MetI-like"/>
</dbReference>
<name>A0AA96LJW3_9BACL</name>
<accession>A0AA96LJW3</accession>
<protein>
    <submittedName>
        <fullName evidence="9">ABC transporter permease</fullName>
    </submittedName>
</protein>
<dbReference type="AlphaFoldDB" id="A0AA96LJW3"/>
<evidence type="ECO:0000256" key="1">
    <source>
        <dbReference type="ARBA" id="ARBA00004651"/>
    </source>
</evidence>
<dbReference type="RefSeq" id="WP_314797068.1">
    <property type="nucleotide sequence ID" value="NZ_CP130319.1"/>
</dbReference>
<evidence type="ECO:0000256" key="7">
    <source>
        <dbReference type="RuleBase" id="RU363032"/>
    </source>
</evidence>
<dbReference type="Pfam" id="PF00528">
    <property type="entry name" value="BPD_transp_1"/>
    <property type="match status" value="1"/>
</dbReference>
<evidence type="ECO:0000256" key="5">
    <source>
        <dbReference type="ARBA" id="ARBA00022989"/>
    </source>
</evidence>
<organism evidence="9 10">
    <name type="scientific">Paenibacillus roseopurpureus</name>
    <dbReference type="NCBI Taxonomy" id="2918901"/>
    <lineage>
        <taxon>Bacteria</taxon>
        <taxon>Bacillati</taxon>
        <taxon>Bacillota</taxon>
        <taxon>Bacilli</taxon>
        <taxon>Bacillales</taxon>
        <taxon>Paenibacillaceae</taxon>
        <taxon>Paenibacillus</taxon>
    </lineage>
</organism>
<dbReference type="Gene3D" id="1.10.3720.10">
    <property type="entry name" value="MetI-like"/>
    <property type="match status" value="1"/>
</dbReference>
<feature type="transmembrane region" description="Helical" evidence="7">
    <location>
        <begin position="227"/>
        <end position="253"/>
    </location>
</feature>
<dbReference type="KEGG" id="proo:MJB10_18520"/>
<evidence type="ECO:0000256" key="6">
    <source>
        <dbReference type="ARBA" id="ARBA00023136"/>
    </source>
</evidence>
<gene>
    <name evidence="9" type="ORF">MJB10_18520</name>
</gene>
<keyword evidence="5 7" id="KW-1133">Transmembrane helix</keyword>
<dbReference type="PANTHER" id="PTHR43163:SF6">
    <property type="entry name" value="DIPEPTIDE TRANSPORT SYSTEM PERMEASE PROTEIN DPPB-RELATED"/>
    <property type="match status" value="1"/>
</dbReference>
<comment type="similarity">
    <text evidence="7">Belongs to the binding-protein-dependent transport system permease family.</text>
</comment>
<dbReference type="EMBL" id="CP130319">
    <property type="protein sequence ID" value="WNR43095.1"/>
    <property type="molecule type" value="Genomic_DNA"/>
</dbReference>